<accession>A0A9P8AVM4</accession>
<dbReference type="AlphaFoldDB" id="A0A9P8AVM4"/>
<dbReference type="OrthoDB" id="3232876at2759"/>
<dbReference type="RefSeq" id="XP_043042980.1">
    <property type="nucleotide sequence ID" value="XM_043181868.1"/>
</dbReference>
<dbReference type="Proteomes" id="UP000812287">
    <property type="component" value="Unassembled WGS sequence"/>
</dbReference>
<feature type="region of interest" description="Disordered" evidence="1">
    <location>
        <begin position="30"/>
        <end position="71"/>
    </location>
</feature>
<evidence type="ECO:0000256" key="1">
    <source>
        <dbReference type="SAM" id="MobiDB-lite"/>
    </source>
</evidence>
<organism evidence="2 3">
    <name type="scientific">Guyanagaster necrorhizus</name>
    <dbReference type="NCBI Taxonomy" id="856835"/>
    <lineage>
        <taxon>Eukaryota</taxon>
        <taxon>Fungi</taxon>
        <taxon>Dikarya</taxon>
        <taxon>Basidiomycota</taxon>
        <taxon>Agaricomycotina</taxon>
        <taxon>Agaricomycetes</taxon>
        <taxon>Agaricomycetidae</taxon>
        <taxon>Agaricales</taxon>
        <taxon>Marasmiineae</taxon>
        <taxon>Physalacriaceae</taxon>
        <taxon>Guyanagaster</taxon>
    </lineage>
</organism>
<feature type="compositionally biased region" description="Low complexity" evidence="1">
    <location>
        <begin position="311"/>
        <end position="320"/>
    </location>
</feature>
<evidence type="ECO:0000313" key="3">
    <source>
        <dbReference type="Proteomes" id="UP000812287"/>
    </source>
</evidence>
<reference evidence="2" key="1">
    <citation type="submission" date="2020-11" db="EMBL/GenBank/DDBJ databases">
        <title>Adaptations for nitrogen fixation in a non-lichenized fungal sporocarp promotes dispersal by wood-feeding termites.</title>
        <authorList>
            <consortium name="DOE Joint Genome Institute"/>
            <person name="Koch R.A."/>
            <person name="Yoon G."/>
            <person name="Arayal U."/>
            <person name="Lail K."/>
            <person name="Amirebrahimi M."/>
            <person name="Labutti K."/>
            <person name="Lipzen A."/>
            <person name="Riley R."/>
            <person name="Barry K."/>
            <person name="Henrissat B."/>
            <person name="Grigoriev I.V."/>
            <person name="Herr J.R."/>
            <person name="Aime M.C."/>
        </authorList>
    </citation>
    <scope>NUCLEOTIDE SEQUENCE</scope>
    <source>
        <strain evidence="2">MCA 3950</strain>
    </source>
</reference>
<evidence type="ECO:0000313" key="2">
    <source>
        <dbReference type="EMBL" id="KAG7449480.1"/>
    </source>
</evidence>
<comment type="caution">
    <text evidence="2">The sequence shown here is derived from an EMBL/GenBank/DDBJ whole genome shotgun (WGS) entry which is preliminary data.</text>
</comment>
<feature type="compositionally biased region" description="Polar residues" evidence="1">
    <location>
        <begin position="39"/>
        <end position="49"/>
    </location>
</feature>
<protein>
    <submittedName>
        <fullName evidence="2">Uncharacterized protein</fullName>
    </submittedName>
</protein>
<feature type="compositionally biased region" description="Low complexity" evidence="1">
    <location>
        <begin position="258"/>
        <end position="267"/>
    </location>
</feature>
<feature type="region of interest" description="Disordered" evidence="1">
    <location>
        <begin position="242"/>
        <end position="352"/>
    </location>
</feature>
<feature type="compositionally biased region" description="Basic residues" evidence="1">
    <location>
        <begin position="335"/>
        <end position="345"/>
    </location>
</feature>
<dbReference type="GeneID" id="66104164"/>
<keyword evidence="3" id="KW-1185">Reference proteome</keyword>
<gene>
    <name evidence="2" type="ORF">BT62DRAFT_686448</name>
</gene>
<sequence length="352" mass="38689">MYCMAQAIESSQQPKRFLTSPSARIFQETENLTRHDAVQSITASSQQPGPSSPKRARLAQPTPQPQPEDLAKLGIKVRDFAYESKLPPIPPFRRKPLQQGLLKSPKRLRRFGQEDVDDEDVFSVDKRPRLQRVDTEPVIEEPVSQRIAAYSDITRLPPLLLPPSRASVNDSQESEPYIDTPLVTPNGSLNWRVKDTSSIPASQLDTVSQATVPDLISMTQLGLAHLTDSQPDDMEIEPVAVTVPDSPTPTFATAPRLVSPFPSKASSPPIPSSPPATPPVNVPSSSTQASPRYSLRKRPSSHSEPSRTRPRLSSRSTTHSRTSDHKSGSPTTPRPTRKSGRSASRSKRDTHS</sequence>
<feature type="region of interest" description="Disordered" evidence="1">
    <location>
        <begin position="163"/>
        <end position="184"/>
    </location>
</feature>
<dbReference type="EMBL" id="MU250528">
    <property type="protein sequence ID" value="KAG7449480.1"/>
    <property type="molecule type" value="Genomic_DNA"/>
</dbReference>
<proteinExistence type="predicted"/>
<feature type="compositionally biased region" description="Pro residues" evidence="1">
    <location>
        <begin position="268"/>
        <end position="281"/>
    </location>
</feature>
<name>A0A9P8AVM4_9AGAR</name>